<evidence type="ECO:0000313" key="2">
    <source>
        <dbReference type="Proteomes" id="UP001164803"/>
    </source>
</evidence>
<keyword evidence="2" id="KW-1185">Reference proteome</keyword>
<dbReference type="InterPro" id="IPR035069">
    <property type="entry name" value="TTHA1013/TTHA0281-like"/>
</dbReference>
<gene>
    <name evidence="1" type="ORF">NZD86_15575</name>
</gene>
<evidence type="ECO:0000313" key="1">
    <source>
        <dbReference type="EMBL" id="WAH35686.1"/>
    </source>
</evidence>
<dbReference type="EMBL" id="CP104064">
    <property type="protein sequence ID" value="WAH35686.1"/>
    <property type="molecule type" value="Genomic_DNA"/>
</dbReference>
<reference evidence="1" key="1">
    <citation type="submission" date="2022-08" db="EMBL/GenBank/DDBJ databases">
        <title>Alicyclobacillus dauci DSM2870, complete genome.</title>
        <authorList>
            <person name="Wang Q."/>
            <person name="Cai R."/>
            <person name="Wang Z."/>
        </authorList>
    </citation>
    <scope>NUCLEOTIDE SEQUENCE</scope>
    <source>
        <strain evidence="1">DSM 28700</strain>
    </source>
</reference>
<dbReference type="SUPFAM" id="SSF143100">
    <property type="entry name" value="TTHA1013/TTHA0281-like"/>
    <property type="match status" value="1"/>
</dbReference>
<dbReference type="Gene3D" id="3.30.160.250">
    <property type="match status" value="1"/>
</dbReference>
<accession>A0ABY6YYN3</accession>
<name>A0ABY6YYN3_9BACL</name>
<dbReference type="RefSeq" id="WP_268042968.1">
    <property type="nucleotide sequence ID" value="NZ_CP104064.1"/>
</dbReference>
<sequence>MNGKSGPAMTVEEYMAIPFILEIWSKQQQDGQWVRHAEYPELPGCAAESFSAVEAVEKAEEARVAYILRCLERGEEIPVPRRPLRA</sequence>
<proteinExistence type="predicted"/>
<organism evidence="1 2">
    <name type="scientific">Alicyclobacillus dauci</name>
    <dbReference type="NCBI Taxonomy" id="1475485"/>
    <lineage>
        <taxon>Bacteria</taxon>
        <taxon>Bacillati</taxon>
        <taxon>Bacillota</taxon>
        <taxon>Bacilli</taxon>
        <taxon>Bacillales</taxon>
        <taxon>Alicyclobacillaceae</taxon>
        <taxon>Alicyclobacillus</taxon>
    </lineage>
</organism>
<protein>
    <submittedName>
        <fullName evidence="1">Type II toxin-antitoxin system HicB family antitoxin</fullName>
    </submittedName>
</protein>
<dbReference type="Proteomes" id="UP001164803">
    <property type="component" value="Chromosome"/>
</dbReference>